<dbReference type="InterPro" id="IPR037068">
    <property type="entry name" value="DNA_primase_core_N_sf"/>
</dbReference>
<comment type="catalytic activity">
    <reaction evidence="12">
        <text>ssDNA + n NTP = ssDNA/pppN(pN)n-1 hybrid + (n-1) diphosphate.</text>
        <dbReference type="EC" id="2.7.7.101"/>
    </reaction>
</comment>
<dbReference type="SUPFAM" id="SSF57783">
    <property type="entry name" value="Zinc beta-ribbon"/>
    <property type="match status" value="1"/>
</dbReference>
<evidence type="ECO:0000256" key="4">
    <source>
        <dbReference type="ARBA" id="ARBA00022695"/>
    </source>
</evidence>
<dbReference type="PROSITE" id="PS50880">
    <property type="entry name" value="TOPRIM"/>
    <property type="match status" value="1"/>
</dbReference>
<dbReference type="InterPro" id="IPR034151">
    <property type="entry name" value="TOPRIM_DnaG_bac"/>
</dbReference>
<keyword evidence="9" id="KW-0460">Magnesium</keyword>
<dbReference type="GO" id="GO:0006269">
    <property type="term" value="P:DNA replication, synthesis of primer"/>
    <property type="evidence" value="ECO:0007669"/>
    <property type="project" value="UniProtKB-UniRule"/>
</dbReference>
<evidence type="ECO:0000256" key="14">
    <source>
        <dbReference type="PIRSR" id="PIRSR002811-1"/>
    </source>
</evidence>
<dbReference type="PANTHER" id="PTHR30313">
    <property type="entry name" value="DNA PRIMASE"/>
    <property type="match status" value="1"/>
</dbReference>
<dbReference type="AlphaFoldDB" id="A0AAQ1MEW6"/>
<keyword evidence="4 12" id="KW-0548">Nucleotidyltransferase</keyword>
<keyword evidence="2 12" id="KW-0639">Primosome</keyword>
<dbReference type="SMART" id="SM00493">
    <property type="entry name" value="TOPRIM"/>
    <property type="match status" value="1"/>
</dbReference>
<dbReference type="InterPro" id="IPR030846">
    <property type="entry name" value="DnaG_bac"/>
</dbReference>
<dbReference type="GO" id="GO:0005737">
    <property type="term" value="C:cytoplasm"/>
    <property type="evidence" value="ECO:0007669"/>
    <property type="project" value="TreeGrafter"/>
</dbReference>
<comment type="cofactor">
    <cofactor evidence="12 13 14">
        <name>Zn(2+)</name>
        <dbReference type="ChEBI" id="CHEBI:29105"/>
    </cofactor>
    <text evidence="12 13 14">Binds 1 zinc ion per monomer.</text>
</comment>
<evidence type="ECO:0000256" key="12">
    <source>
        <dbReference type="HAMAP-Rule" id="MF_00974"/>
    </source>
</evidence>
<protein>
    <recommendedName>
        <fullName evidence="12 13">DNA primase</fullName>
        <ecNumber evidence="12">2.7.7.101</ecNumber>
    </recommendedName>
</protein>
<comment type="subunit">
    <text evidence="12">Monomer. Interacts with DnaB.</text>
</comment>
<dbReference type="InterPro" id="IPR006171">
    <property type="entry name" value="TOPRIM_dom"/>
</dbReference>
<dbReference type="Pfam" id="PF13155">
    <property type="entry name" value="Toprim_2"/>
    <property type="match status" value="1"/>
</dbReference>
<evidence type="ECO:0000256" key="5">
    <source>
        <dbReference type="ARBA" id="ARBA00022705"/>
    </source>
</evidence>
<keyword evidence="10 12" id="KW-0238">DNA-binding</keyword>
<evidence type="ECO:0000259" key="15">
    <source>
        <dbReference type="PROSITE" id="PS50880"/>
    </source>
</evidence>
<dbReference type="PANTHER" id="PTHR30313:SF2">
    <property type="entry name" value="DNA PRIMASE"/>
    <property type="match status" value="1"/>
</dbReference>
<dbReference type="Gene3D" id="3.90.580.10">
    <property type="entry name" value="Zinc finger, CHC2-type domain"/>
    <property type="match status" value="1"/>
</dbReference>
<evidence type="ECO:0000313" key="19">
    <source>
        <dbReference type="Proteomes" id="UP000474718"/>
    </source>
</evidence>
<evidence type="ECO:0000313" key="16">
    <source>
        <dbReference type="EMBL" id="MZL69379.1"/>
    </source>
</evidence>
<dbReference type="Pfam" id="PF10410">
    <property type="entry name" value="DnaB_bind"/>
    <property type="match status" value="1"/>
</dbReference>
<dbReference type="InterPro" id="IPR036977">
    <property type="entry name" value="DNA_primase_Znf_CHC2"/>
</dbReference>
<dbReference type="InterPro" id="IPR006295">
    <property type="entry name" value="DNA_primase_DnaG"/>
</dbReference>
<dbReference type="EC" id="2.7.7.101" evidence="12"/>
<dbReference type="InterPro" id="IPR019475">
    <property type="entry name" value="DNA_primase_DnaB-bd"/>
</dbReference>
<feature type="domain" description="Toprim" evidence="15">
    <location>
        <begin position="252"/>
        <end position="333"/>
    </location>
</feature>
<gene>
    <name evidence="12" type="primary">dnaG</name>
    <name evidence="16" type="ORF">GT747_06295</name>
    <name evidence="17" type="ORF">SAMN05444424_2441</name>
</gene>
<accession>A0AAQ1MEW6</accession>
<dbReference type="Gene3D" id="3.40.1360.10">
    <property type="match status" value="1"/>
</dbReference>
<dbReference type="GO" id="GO:0003677">
    <property type="term" value="F:DNA binding"/>
    <property type="evidence" value="ECO:0007669"/>
    <property type="project" value="UniProtKB-KW"/>
</dbReference>
<comment type="domain">
    <text evidence="12">Contains an N-terminal zinc-binding domain, a central core domain that contains the primase activity, and a C-terminal DnaB-binding domain.</text>
</comment>
<evidence type="ECO:0000256" key="11">
    <source>
        <dbReference type="ARBA" id="ARBA00023163"/>
    </source>
</evidence>
<dbReference type="Proteomes" id="UP000474718">
    <property type="component" value="Unassembled WGS sequence"/>
</dbReference>
<evidence type="ECO:0000256" key="1">
    <source>
        <dbReference type="ARBA" id="ARBA00022478"/>
    </source>
</evidence>
<dbReference type="EMBL" id="WWVX01000003">
    <property type="protein sequence ID" value="MZL69379.1"/>
    <property type="molecule type" value="Genomic_DNA"/>
</dbReference>
<comment type="function">
    <text evidence="12 13">RNA polymerase that catalyzes the synthesis of short RNA molecules used as primers for DNA polymerase during DNA replication.</text>
</comment>
<keyword evidence="1 12" id="KW-0240">DNA-directed RNA polymerase</keyword>
<evidence type="ECO:0000256" key="3">
    <source>
        <dbReference type="ARBA" id="ARBA00022679"/>
    </source>
</evidence>
<dbReference type="GO" id="GO:1990077">
    <property type="term" value="C:primosome complex"/>
    <property type="evidence" value="ECO:0007669"/>
    <property type="project" value="UniProtKB-KW"/>
</dbReference>
<name>A0AAQ1MEW6_9FIRM</name>
<dbReference type="Proteomes" id="UP000184089">
    <property type="component" value="Unassembled WGS sequence"/>
</dbReference>
<keyword evidence="3 12" id="KW-0808">Transferase</keyword>
<dbReference type="InterPro" id="IPR050219">
    <property type="entry name" value="DnaG_primase"/>
</dbReference>
<reference evidence="18" key="1">
    <citation type="submission" date="2016-11" db="EMBL/GenBank/DDBJ databases">
        <authorList>
            <person name="Jaros S."/>
            <person name="Januszkiewicz K."/>
            <person name="Wedrychowicz H."/>
        </authorList>
    </citation>
    <scope>NUCLEOTIDE SEQUENCE [LARGE SCALE GENOMIC DNA]</scope>
    <source>
        <strain evidence="18">DSM 4029</strain>
    </source>
</reference>
<dbReference type="GO" id="GO:0000428">
    <property type="term" value="C:DNA-directed RNA polymerase complex"/>
    <property type="evidence" value="ECO:0007669"/>
    <property type="project" value="UniProtKB-KW"/>
</dbReference>
<proteinExistence type="inferred from homology"/>
<keyword evidence="8 12" id="KW-0862">Zinc</keyword>
<keyword evidence="19" id="KW-1185">Reference proteome</keyword>
<dbReference type="SUPFAM" id="SSF56731">
    <property type="entry name" value="DNA primase core"/>
    <property type="match status" value="1"/>
</dbReference>
<dbReference type="EMBL" id="FQVY01000004">
    <property type="protein sequence ID" value="SHG45492.1"/>
    <property type="molecule type" value="Genomic_DNA"/>
</dbReference>
<dbReference type="NCBIfam" id="TIGR01391">
    <property type="entry name" value="dnaG"/>
    <property type="match status" value="1"/>
</dbReference>
<dbReference type="GO" id="GO:0008270">
    <property type="term" value="F:zinc ion binding"/>
    <property type="evidence" value="ECO:0007669"/>
    <property type="project" value="UniProtKB-UniRule"/>
</dbReference>
<dbReference type="Pfam" id="PF08275">
    <property type="entry name" value="DNAG_N"/>
    <property type="match status" value="1"/>
</dbReference>
<comment type="similarity">
    <text evidence="12 13">Belongs to the DnaG primase family.</text>
</comment>
<evidence type="ECO:0000256" key="9">
    <source>
        <dbReference type="ARBA" id="ARBA00022842"/>
    </source>
</evidence>
<sequence>MIPDSFITELKFRNDIEDVISPYVPLKRAGSNTVKGLCPFHSEKTPSFVVYKDTQSYYCFGCGAGGDVITFIRNIENLDYVEAVKWLAQRCGMQVPEQGVDDSMGKLKLRILEANRAAARFFYAVLKTPAGKPGLDYLRGRGLTDETIKHFGLGYAPDSWSSLRDALRQKGFSDSELLAADLVARSKKGGTYDKFRNRVIFPIIDVRGNVIAFGGRNLGDEKPKYLNTAETPVFHKNRNLFALGFAKNHKGEPFILAEGYMDVIAMHQAGFPTAVATLGTAIGESQARLIAQYTGEVIVSYDADEAGQVATKRAVGFLAQTGLKIRILTIPGAKDPDEFIKKNGAHRFQRLLDEAKGSTEHELSRIEGRYDLEDPEGRIAYLREAAQAIAALPTPGERDVYAGVAAEKSGVKKDNVLLQVEDIRRSRRRKERRRERQELVNTVLDRRDTVNPQAAANPRAATAEEMLIATAVRDGQWARYIFAAVEEGDFVTDFDRRLYGLLKSCPLPEGPDLTYLTKFLTPEELARVSRMLAKSAGLKVGKEDVDFNIRNLKEESRKLTAERIAQTPETQLGDLIAGLKDKKK</sequence>
<keyword evidence="11 12" id="KW-0804">Transcription</keyword>
<evidence type="ECO:0000256" key="7">
    <source>
        <dbReference type="ARBA" id="ARBA00022771"/>
    </source>
</evidence>
<dbReference type="Gene3D" id="3.90.980.10">
    <property type="entry name" value="DNA primase, catalytic core, N-terminal domain"/>
    <property type="match status" value="1"/>
</dbReference>
<reference evidence="17" key="2">
    <citation type="submission" date="2016-11" db="EMBL/GenBank/DDBJ databases">
        <authorList>
            <person name="Varghese N."/>
            <person name="Submissions S."/>
        </authorList>
    </citation>
    <scope>NUCLEOTIDE SEQUENCE</scope>
    <source>
        <strain evidence="17">DSM 4029</strain>
    </source>
</reference>
<dbReference type="SMART" id="SM00400">
    <property type="entry name" value="ZnF_CHCC"/>
    <property type="match status" value="1"/>
</dbReference>
<evidence type="ECO:0000256" key="2">
    <source>
        <dbReference type="ARBA" id="ARBA00022515"/>
    </source>
</evidence>
<dbReference type="HAMAP" id="MF_00974">
    <property type="entry name" value="DNA_primase_DnaG"/>
    <property type="match status" value="1"/>
</dbReference>
<dbReference type="RefSeq" id="WP_021658711.1">
    <property type="nucleotide sequence ID" value="NZ_FQVY01000004.1"/>
</dbReference>
<evidence type="ECO:0000313" key="17">
    <source>
        <dbReference type="EMBL" id="SHG45492.1"/>
    </source>
</evidence>
<keyword evidence="7 12" id="KW-0863">Zinc-finger</keyword>
<keyword evidence="5 12" id="KW-0235">DNA replication</keyword>
<dbReference type="InterPro" id="IPR013264">
    <property type="entry name" value="DNAG_N"/>
</dbReference>
<feature type="zinc finger region" description="CHC2-type" evidence="12 14">
    <location>
        <begin position="38"/>
        <end position="62"/>
    </location>
</feature>
<evidence type="ECO:0000256" key="10">
    <source>
        <dbReference type="ARBA" id="ARBA00023125"/>
    </source>
</evidence>
<evidence type="ECO:0000313" key="18">
    <source>
        <dbReference type="Proteomes" id="UP000184089"/>
    </source>
</evidence>
<evidence type="ECO:0000256" key="13">
    <source>
        <dbReference type="PIRNR" id="PIRNR002811"/>
    </source>
</evidence>
<organism evidence="17 18">
    <name type="scientific">Bittarella massiliensis</name>
    <name type="common">ex Durand et al. 2017</name>
    <dbReference type="NCBI Taxonomy" id="1720313"/>
    <lineage>
        <taxon>Bacteria</taxon>
        <taxon>Bacillati</taxon>
        <taxon>Bacillota</taxon>
        <taxon>Clostridia</taxon>
        <taxon>Eubacteriales</taxon>
        <taxon>Oscillospiraceae</taxon>
        <taxon>Bittarella (ex Durand et al. 2017)</taxon>
    </lineage>
</organism>
<dbReference type="FunFam" id="3.90.580.10:FF:000001">
    <property type="entry name" value="DNA primase"/>
    <property type="match status" value="1"/>
</dbReference>
<reference evidence="16 19" key="3">
    <citation type="journal article" date="2019" name="Nat. Med.">
        <title>A library of human gut bacterial isolates paired with longitudinal multiomics data enables mechanistic microbiome research.</title>
        <authorList>
            <person name="Poyet M."/>
            <person name="Groussin M."/>
            <person name="Gibbons S.M."/>
            <person name="Avila-Pacheco J."/>
            <person name="Jiang X."/>
            <person name="Kearney S.M."/>
            <person name="Perrotta A.R."/>
            <person name="Berdy B."/>
            <person name="Zhao S."/>
            <person name="Lieberman T.D."/>
            <person name="Swanson P.K."/>
            <person name="Smith M."/>
            <person name="Roesemann S."/>
            <person name="Alexander J.E."/>
            <person name="Rich S.A."/>
            <person name="Livny J."/>
            <person name="Vlamakis H."/>
            <person name="Clish C."/>
            <person name="Bullock K."/>
            <person name="Deik A."/>
            <person name="Scott J."/>
            <person name="Pierce K.A."/>
            <person name="Xavier R.J."/>
            <person name="Alm E.J."/>
        </authorList>
    </citation>
    <scope>NUCLEOTIDE SEQUENCE [LARGE SCALE GENOMIC DNA]</scope>
    <source>
        <strain evidence="16 19">BIOML-A2</strain>
    </source>
</reference>
<dbReference type="Pfam" id="PF01807">
    <property type="entry name" value="Zn_ribbon_DnaG"/>
    <property type="match status" value="1"/>
</dbReference>
<dbReference type="InterPro" id="IPR002694">
    <property type="entry name" value="Znf_CHC2"/>
</dbReference>
<comment type="caution">
    <text evidence="17">The sequence shown here is derived from an EMBL/GenBank/DDBJ whole genome shotgun (WGS) entry which is preliminary data.</text>
</comment>
<evidence type="ECO:0000256" key="6">
    <source>
        <dbReference type="ARBA" id="ARBA00022723"/>
    </source>
</evidence>
<dbReference type="PIRSF" id="PIRSF002811">
    <property type="entry name" value="DnaG"/>
    <property type="match status" value="1"/>
</dbReference>
<keyword evidence="6 12" id="KW-0479">Metal-binding</keyword>
<dbReference type="CDD" id="cd03364">
    <property type="entry name" value="TOPRIM_DnaG_primases"/>
    <property type="match status" value="1"/>
</dbReference>
<evidence type="ECO:0000256" key="8">
    <source>
        <dbReference type="ARBA" id="ARBA00022833"/>
    </source>
</evidence>
<dbReference type="FunFam" id="3.90.980.10:FF:000001">
    <property type="entry name" value="DNA primase"/>
    <property type="match status" value="1"/>
</dbReference>
<dbReference type="GO" id="GO:0003899">
    <property type="term" value="F:DNA-directed RNA polymerase activity"/>
    <property type="evidence" value="ECO:0007669"/>
    <property type="project" value="UniProtKB-UniRule"/>
</dbReference>